<accession>A0A7C8ZTT4</accession>
<reference evidence="1" key="2">
    <citation type="submission" date="2020-07" db="EMBL/GenBank/DDBJ databases">
        <authorList>
            <person name="Vera ALvarez R."/>
            <person name="Arias-Moreno D.M."/>
            <person name="Jimenez-Jacinto V."/>
            <person name="Jimenez-Bremont J.F."/>
            <person name="Swaminathan K."/>
            <person name="Moose S.P."/>
            <person name="Guerrero-Gonzalez M.L."/>
            <person name="Marino-Ramirez L."/>
            <person name="Landsman D."/>
            <person name="Rodriguez-Kessler M."/>
            <person name="Delgado-Sanchez P."/>
        </authorList>
    </citation>
    <scope>NUCLEOTIDE SEQUENCE</scope>
    <source>
        <tissue evidence="1">Cladode</tissue>
    </source>
</reference>
<dbReference type="AlphaFoldDB" id="A0A7C8ZTT4"/>
<dbReference type="EMBL" id="GISG01170416">
    <property type="protein sequence ID" value="MBA4651532.1"/>
    <property type="molecule type" value="Transcribed_RNA"/>
</dbReference>
<protein>
    <submittedName>
        <fullName evidence="1">Uncharacterized protein</fullName>
    </submittedName>
</protein>
<evidence type="ECO:0000313" key="1">
    <source>
        <dbReference type="EMBL" id="MBA4651532.1"/>
    </source>
</evidence>
<proteinExistence type="predicted"/>
<reference evidence="1" key="1">
    <citation type="journal article" date="2013" name="J. Plant Res.">
        <title>Effect of fungi and light on seed germination of three Opuntia species from semiarid lands of central Mexico.</title>
        <authorList>
            <person name="Delgado-Sanchez P."/>
            <person name="Jimenez-Bremont J.F."/>
            <person name="Guerrero-Gonzalez Mde L."/>
            <person name="Flores J."/>
        </authorList>
    </citation>
    <scope>NUCLEOTIDE SEQUENCE</scope>
    <source>
        <tissue evidence="1">Cladode</tissue>
    </source>
</reference>
<name>A0A7C8ZTT4_OPUST</name>
<sequence>MFIGSSEENLNHEKFHLLDRTQACQQATTHQRPSVPFVPLDEGRVLGILFSETKRQFGDDGASDGESDEEWPITIPFSPEEHGPRIELPPSHFFVLAFSTRSLSLSLSLQLDSSLRLAFSH</sequence>
<organism evidence="1">
    <name type="scientific">Opuntia streptacantha</name>
    <name type="common">Prickly pear cactus</name>
    <name type="synonym">Opuntia cardona</name>
    <dbReference type="NCBI Taxonomy" id="393608"/>
    <lineage>
        <taxon>Eukaryota</taxon>
        <taxon>Viridiplantae</taxon>
        <taxon>Streptophyta</taxon>
        <taxon>Embryophyta</taxon>
        <taxon>Tracheophyta</taxon>
        <taxon>Spermatophyta</taxon>
        <taxon>Magnoliopsida</taxon>
        <taxon>eudicotyledons</taxon>
        <taxon>Gunneridae</taxon>
        <taxon>Pentapetalae</taxon>
        <taxon>Caryophyllales</taxon>
        <taxon>Cactineae</taxon>
        <taxon>Cactaceae</taxon>
        <taxon>Opuntioideae</taxon>
        <taxon>Opuntia</taxon>
    </lineage>
</organism>